<dbReference type="RefSeq" id="WP_379858819.1">
    <property type="nucleotide sequence ID" value="NZ_JBHZQA010000010.1"/>
</dbReference>
<protein>
    <submittedName>
        <fullName evidence="1">Uncharacterized protein</fullName>
    </submittedName>
</protein>
<keyword evidence="2" id="KW-1185">Reference proteome</keyword>
<comment type="caution">
    <text evidence="1">The sequence shown here is derived from an EMBL/GenBank/DDBJ whole genome shotgun (WGS) entry which is preliminary data.</text>
</comment>
<accession>A0ABW6HQZ2</accession>
<proteinExistence type="predicted"/>
<dbReference type="EMBL" id="JBHZQA010000010">
    <property type="protein sequence ID" value="MFE3849073.1"/>
    <property type="molecule type" value="Genomic_DNA"/>
</dbReference>
<evidence type="ECO:0000313" key="1">
    <source>
        <dbReference type="EMBL" id="MFE3849073.1"/>
    </source>
</evidence>
<name>A0ABW6HQZ2_9FLAO</name>
<evidence type="ECO:0000313" key="2">
    <source>
        <dbReference type="Proteomes" id="UP001600039"/>
    </source>
</evidence>
<gene>
    <name evidence="1" type="ORF">ACFX5D_13960</name>
</gene>
<sequence>MADKNTLKNWFKTGLKPTQAQFWALFDSYFHKDEKIPITAIDDIENILADKADAEVLAHHLTDETAHADLFLGKEDKSKRGSALGYAPLNEFSKLASEYLNIVNDLVTGGATALASAETVKTLKTQINSINTILTSNDVNLDNVQELVDAIKTVQTSLSTILVNDLTTGGTTKALTAEMGKILKGLIDSLTTVVGNKVDKVAGERLINAAEITKLAGLGSIATTVKPILSTALASQNVAGMVTYINALTPVLVVGGSEIVKYTTTDTGRVFQLNLRGRSFGVGQPAIVAADVLEVTEFLNKDLKLSNYPNTRNDGQLPTNKVLSTDANGNLKMYTIATAPAPYLEILIPDSTMPSTTTNFTLKGAFFTPAMTVAIAGQTVNYITFKSDNLVLVNVTTGATEGSYAVTLNNGIEAIFNNALLIVLGTVYKPEITDWINITQPIDFASGSVLTKNYGSLGYAQWNKILDRTKNFEIRYKPVISPLGANSSNAMTLQIMRAGDNKRMFYNKSAGPYNDLYVDDVYIISAFDFNQTQFQEVKWRYAGGVWTMYYNGVLKHTHSGAFNSLTSDVYLIFGVQGKNMIDIKYIELV</sequence>
<dbReference type="Proteomes" id="UP001600039">
    <property type="component" value="Unassembled WGS sequence"/>
</dbReference>
<reference evidence="1 2" key="1">
    <citation type="submission" date="2024-06" db="EMBL/GenBank/DDBJ databases">
        <title>Flavobacterium spp. isolated from glacier.</title>
        <authorList>
            <person name="Han D."/>
        </authorList>
    </citation>
    <scope>NUCLEOTIDE SEQUENCE [LARGE SCALE GENOMIC DNA]</scope>
    <source>
        <strain evidence="1 2">LB3P45</strain>
    </source>
</reference>
<organism evidence="1 2">
    <name type="scientific">Flavobacterium fructosi</name>
    <dbReference type="NCBI Taxonomy" id="3230416"/>
    <lineage>
        <taxon>Bacteria</taxon>
        <taxon>Pseudomonadati</taxon>
        <taxon>Bacteroidota</taxon>
        <taxon>Flavobacteriia</taxon>
        <taxon>Flavobacteriales</taxon>
        <taxon>Flavobacteriaceae</taxon>
        <taxon>Flavobacterium</taxon>
    </lineage>
</organism>